<proteinExistence type="predicted"/>
<dbReference type="AlphaFoldDB" id="A0A7J9BSV1"/>
<dbReference type="SUPFAM" id="SSF52058">
    <property type="entry name" value="L domain-like"/>
    <property type="match status" value="1"/>
</dbReference>
<sequence length="80" mass="9164">MEGLQTHTNLQSLTVSNYQGQSFPSWMLRLVGDSNTGLFLLNILIELNFFYCINYESLPPLGQLHNLQFVEKSEESEMHG</sequence>
<dbReference type="Pfam" id="PF25019">
    <property type="entry name" value="LRR_R13L1-DRL21"/>
    <property type="match status" value="1"/>
</dbReference>
<keyword evidence="3" id="KW-1185">Reference proteome</keyword>
<organism evidence="2 3">
    <name type="scientific">Gossypium gossypioides</name>
    <name type="common">Mexican cotton</name>
    <name type="synonym">Selera gossypioides</name>
    <dbReference type="NCBI Taxonomy" id="34282"/>
    <lineage>
        <taxon>Eukaryota</taxon>
        <taxon>Viridiplantae</taxon>
        <taxon>Streptophyta</taxon>
        <taxon>Embryophyta</taxon>
        <taxon>Tracheophyta</taxon>
        <taxon>Spermatophyta</taxon>
        <taxon>Magnoliopsida</taxon>
        <taxon>eudicotyledons</taxon>
        <taxon>Gunneridae</taxon>
        <taxon>Pentapetalae</taxon>
        <taxon>rosids</taxon>
        <taxon>malvids</taxon>
        <taxon>Malvales</taxon>
        <taxon>Malvaceae</taxon>
        <taxon>Malvoideae</taxon>
        <taxon>Gossypium</taxon>
    </lineage>
</organism>
<dbReference type="Gene3D" id="3.80.10.10">
    <property type="entry name" value="Ribonuclease Inhibitor"/>
    <property type="match status" value="1"/>
</dbReference>
<dbReference type="InterPro" id="IPR056789">
    <property type="entry name" value="LRR_R13L1-DRL21"/>
</dbReference>
<dbReference type="OrthoDB" id="5279713at2759"/>
<reference evidence="2 3" key="1">
    <citation type="journal article" date="2019" name="Genome Biol. Evol.">
        <title>Insights into the evolution of the New World diploid cottons (Gossypium, subgenus Houzingenia) based on genome sequencing.</title>
        <authorList>
            <person name="Grover C.E."/>
            <person name="Arick M.A. 2nd"/>
            <person name="Thrash A."/>
            <person name="Conover J.L."/>
            <person name="Sanders W.S."/>
            <person name="Peterson D.G."/>
            <person name="Frelichowski J.E."/>
            <person name="Scheffler J.A."/>
            <person name="Scheffler B.E."/>
            <person name="Wendel J.F."/>
        </authorList>
    </citation>
    <scope>NUCLEOTIDE SEQUENCE [LARGE SCALE GENOMIC DNA]</scope>
    <source>
        <strain evidence="2">5</strain>
        <tissue evidence="2">Leaf</tissue>
    </source>
</reference>
<name>A0A7J9BSV1_GOSGO</name>
<dbReference type="EMBL" id="JABEZY010000006">
    <property type="protein sequence ID" value="MBA0739263.1"/>
    <property type="molecule type" value="Genomic_DNA"/>
</dbReference>
<gene>
    <name evidence="2" type="ORF">Gogos_012550</name>
</gene>
<evidence type="ECO:0000313" key="3">
    <source>
        <dbReference type="Proteomes" id="UP000593579"/>
    </source>
</evidence>
<dbReference type="InterPro" id="IPR032675">
    <property type="entry name" value="LRR_dom_sf"/>
</dbReference>
<accession>A0A7J9BSV1</accession>
<evidence type="ECO:0000313" key="2">
    <source>
        <dbReference type="EMBL" id="MBA0739263.1"/>
    </source>
</evidence>
<feature type="domain" description="R13L1/DRL21-like LRR repeat region" evidence="1">
    <location>
        <begin position="1"/>
        <end position="71"/>
    </location>
</feature>
<dbReference type="Proteomes" id="UP000593579">
    <property type="component" value="Unassembled WGS sequence"/>
</dbReference>
<comment type="caution">
    <text evidence="2">The sequence shown here is derived from an EMBL/GenBank/DDBJ whole genome shotgun (WGS) entry which is preliminary data.</text>
</comment>
<protein>
    <recommendedName>
        <fullName evidence="1">R13L1/DRL21-like LRR repeat region domain-containing protein</fullName>
    </recommendedName>
</protein>
<evidence type="ECO:0000259" key="1">
    <source>
        <dbReference type="Pfam" id="PF25019"/>
    </source>
</evidence>